<evidence type="ECO:0000256" key="8">
    <source>
        <dbReference type="ARBA" id="ARBA00022679"/>
    </source>
</evidence>
<dbReference type="Proteomes" id="UP000269544">
    <property type="component" value="Chromosome"/>
</dbReference>
<comment type="function">
    <text evidence="10 12">Specifically methylates the N3 position of the uracil ring of uridine 1498 (m3U1498) in 16S rRNA. Acts on the fully assembled 30S ribosomal subunit.</text>
</comment>
<comment type="similarity">
    <text evidence="2 12">Belongs to the RNA methyltransferase RsmE family.</text>
</comment>
<dbReference type="InterPro" id="IPR006700">
    <property type="entry name" value="RsmE"/>
</dbReference>
<keyword evidence="6 12" id="KW-0698">rRNA processing</keyword>
<evidence type="ECO:0000256" key="3">
    <source>
        <dbReference type="ARBA" id="ARBA00012328"/>
    </source>
</evidence>
<dbReference type="KEGG" id="piv:NCTC13079_00577"/>
<dbReference type="GO" id="GO:0070475">
    <property type="term" value="P:rRNA base methylation"/>
    <property type="evidence" value="ECO:0007669"/>
    <property type="project" value="TreeGrafter"/>
</dbReference>
<dbReference type="GO" id="GO:0070042">
    <property type="term" value="F:rRNA (uridine-N3-)-methyltransferase activity"/>
    <property type="evidence" value="ECO:0007669"/>
    <property type="project" value="TreeGrafter"/>
</dbReference>
<dbReference type="Pfam" id="PF04452">
    <property type="entry name" value="Methyltrans_RNA"/>
    <property type="match status" value="1"/>
</dbReference>
<dbReference type="SUPFAM" id="SSF88697">
    <property type="entry name" value="PUA domain-like"/>
    <property type="match status" value="1"/>
</dbReference>
<evidence type="ECO:0000256" key="6">
    <source>
        <dbReference type="ARBA" id="ARBA00022552"/>
    </source>
</evidence>
<evidence type="ECO:0000256" key="12">
    <source>
        <dbReference type="PIRNR" id="PIRNR015601"/>
    </source>
</evidence>
<feature type="domain" description="Ribosomal RNA small subunit methyltransferase E methyltransferase" evidence="13">
    <location>
        <begin position="71"/>
        <end position="226"/>
    </location>
</feature>
<evidence type="ECO:0000256" key="11">
    <source>
        <dbReference type="ARBA" id="ARBA00047944"/>
    </source>
</evidence>
<evidence type="ECO:0000259" key="13">
    <source>
        <dbReference type="Pfam" id="PF04452"/>
    </source>
</evidence>
<keyword evidence="5 12" id="KW-0963">Cytoplasm</keyword>
<keyword evidence="15" id="KW-1185">Reference proteome</keyword>
<keyword evidence="7 12" id="KW-0489">Methyltransferase</keyword>
<dbReference type="PIRSF" id="PIRSF015601">
    <property type="entry name" value="MTase_slr0722"/>
    <property type="match status" value="1"/>
</dbReference>
<evidence type="ECO:0000313" key="15">
    <source>
        <dbReference type="Proteomes" id="UP000269544"/>
    </source>
</evidence>
<dbReference type="InterPro" id="IPR046886">
    <property type="entry name" value="RsmE_MTase_dom"/>
</dbReference>
<keyword evidence="8 12" id="KW-0808">Transferase</keyword>
<evidence type="ECO:0000256" key="7">
    <source>
        <dbReference type="ARBA" id="ARBA00022603"/>
    </source>
</evidence>
<dbReference type="PANTHER" id="PTHR30027:SF3">
    <property type="entry name" value="16S RRNA (URACIL(1498)-N(3))-METHYLTRANSFERASE"/>
    <property type="match status" value="1"/>
</dbReference>
<evidence type="ECO:0000256" key="9">
    <source>
        <dbReference type="ARBA" id="ARBA00022691"/>
    </source>
</evidence>
<protein>
    <recommendedName>
        <fullName evidence="4 12">Ribosomal RNA small subunit methyltransferase E</fullName>
        <ecNumber evidence="3 12">2.1.1.193</ecNumber>
    </recommendedName>
</protein>
<evidence type="ECO:0000256" key="4">
    <source>
        <dbReference type="ARBA" id="ARBA00013673"/>
    </source>
</evidence>
<accession>A0A448V0Q0</accession>
<reference evidence="14 15" key="1">
    <citation type="submission" date="2018-12" db="EMBL/GenBank/DDBJ databases">
        <authorList>
            <consortium name="Pathogen Informatics"/>
        </authorList>
    </citation>
    <scope>NUCLEOTIDE SEQUENCE [LARGE SCALE GENOMIC DNA]</scope>
    <source>
        <strain evidence="14 15">NCTC13079</strain>
    </source>
</reference>
<dbReference type="GO" id="GO:0005737">
    <property type="term" value="C:cytoplasm"/>
    <property type="evidence" value="ECO:0007669"/>
    <property type="project" value="UniProtKB-SubCell"/>
</dbReference>
<sequence length="241" mass="26936">MRHFFVSERPIPKKHVALSSADSRHLLQVLRAKSGMEIQVAYDGSLYRGRLVAIRGDAFVAVEEEIPMEGPLASVVLVQSVGKGQKLEAVIKHATECGVDAFLPLQAKRSVSDLTKKYESKRIRYEKIAQEAAKQSNRRHIPEILDLADMESFLACTKENDEILVCYEEERQQDILDVELRLQGDVYVVVGPEGGFDPEEIARLKEANAKFVSLGDTILRTETAGVIGGYIAARLVERRTR</sequence>
<gene>
    <name evidence="14" type="primary">rsmE</name>
    <name evidence="14" type="ORF">NCTC13079_00577</name>
</gene>
<evidence type="ECO:0000256" key="1">
    <source>
        <dbReference type="ARBA" id="ARBA00004496"/>
    </source>
</evidence>
<dbReference type="EC" id="2.1.1.193" evidence="3 12"/>
<dbReference type="EMBL" id="LR134523">
    <property type="protein sequence ID" value="VEJ35227.1"/>
    <property type="molecule type" value="Genomic_DNA"/>
</dbReference>
<evidence type="ECO:0000256" key="10">
    <source>
        <dbReference type="ARBA" id="ARBA00025699"/>
    </source>
</evidence>
<dbReference type="RefSeq" id="WP_164715192.1">
    <property type="nucleotide sequence ID" value="NZ_JAUSWF010000001.1"/>
</dbReference>
<dbReference type="Gene3D" id="3.40.1280.10">
    <property type="match status" value="1"/>
</dbReference>
<evidence type="ECO:0000256" key="2">
    <source>
        <dbReference type="ARBA" id="ARBA00005528"/>
    </source>
</evidence>
<dbReference type="InterPro" id="IPR029028">
    <property type="entry name" value="Alpha/beta_knot_MTases"/>
</dbReference>
<dbReference type="AlphaFoldDB" id="A0A448V0Q0"/>
<organism evidence="14 15">
    <name type="scientific">Aedoeadaptatus ivorii</name>
    <dbReference type="NCBI Taxonomy" id="54006"/>
    <lineage>
        <taxon>Bacteria</taxon>
        <taxon>Bacillati</taxon>
        <taxon>Bacillota</taxon>
        <taxon>Tissierellia</taxon>
        <taxon>Tissierellales</taxon>
        <taxon>Peptoniphilaceae</taxon>
        <taxon>Aedoeadaptatus</taxon>
    </lineage>
</organism>
<comment type="subcellular location">
    <subcellularLocation>
        <location evidence="1 12">Cytoplasm</location>
    </subcellularLocation>
</comment>
<dbReference type="PANTHER" id="PTHR30027">
    <property type="entry name" value="RIBOSOMAL RNA SMALL SUBUNIT METHYLTRANSFERASE E"/>
    <property type="match status" value="1"/>
</dbReference>
<dbReference type="InterPro" id="IPR029026">
    <property type="entry name" value="tRNA_m1G_MTases_N"/>
</dbReference>
<dbReference type="SUPFAM" id="SSF75217">
    <property type="entry name" value="alpha/beta knot"/>
    <property type="match status" value="1"/>
</dbReference>
<evidence type="ECO:0000313" key="14">
    <source>
        <dbReference type="EMBL" id="VEJ35227.1"/>
    </source>
</evidence>
<dbReference type="NCBIfam" id="TIGR00046">
    <property type="entry name" value="RsmE family RNA methyltransferase"/>
    <property type="match status" value="1"/>
</dbReference>
<evidence type="ECO:0000256" key="5">
    <source>
        <dbReference type="ARBA" id="ARBA00022490"/>
    </source>
</evidence>
<dbReference type="InterPro" id="IPR015947">
    <property type="entry name" value="PUA-like_sf"/>
</dbReference>
<name>A0A448V0Q0_9FIRM</name>
<dbReference type="CDD" id="cd18084">
    <property type="entry name" value="RsmE-like"/>
    <property type="match status" value="1"/>
</dbReference>
<proteinExistence type="inferred from homology"/>
<keyword evidence="9 12" id="KW-0949">S-adenosyl-L-methionine</keyword>
<comment type="catalytic activity">
    <reaction evidence="11 12">
        <text>uridine(1498) in 16S rRNA + S-adenosyl-L-methionine = N(3)-methyluridine(1498) in 16S rRNA + S-adenosyl-L-homocysteine + H(+)</text>
        <dbReference type="Rhea" id="RHEA:42920"/>
        <dbReference type="Rhea" id="RHEA-COMP:10283"/>
        <dbReference type="Rhea" id="RHEA-COMP:10284"/>
        <dbReference type="ChEBI" id="CHEBI:15378"/>
        <dbReference type="ChEBI" id="CHEBI:57856"/>
        <dbReference type="ChEBI" id="CHEBI:59789"/>
        <dbReference type="ChEBI" id="CHEBI:65315"/>
        <dbReference type="ChEBI" id="CHEBI:74502"/>
        <dbReference type="EC" id="2.1.1.193"/>
    </reaction>
</comment>